<reference evidence="5" key="1">
    <citation type="submission" date="2020-04" db="EMBL/GenBank/DDBJ databases">
        <title>Phage recombination drives evolution of spore-forming Bacilli.</title>
        <authorList>
            <person name="Dragos A."/>
            <person name="Kovacs A.T."/>
        </authorList>
    </citation>
    <scope>NUCLEOTIDE SEQUENCE</scope>
    <source>
        <strain evidence="5">168</strain>
    </source>
</reference>
<dbReference type="Gene3D" id="3.30.450.20">
    <property type="entry name" value="PAS domain"/>
    <property type="match status" value="1"/>
</dbReference>
<protein>
    <submittedName>
        <fullName evidence="5">Phosphoserine phosphatase RsbP</fullName>
    </submittedName>
</protein>
<sequence>MDKQLNDAPCGFLALSEEGSIIAANRTLIKILDYEPEQVIGQHMNMMLTIPAQLFCQLYFFPLLKLEHHIEEIYISLKARDGEEIPVLINAIARHDSGASVFDCVLIPMRKRNEYENELLIARNEAQEALLAKQKANAELEIALETLKAKQEELLEINKQNQQFKLNTKRELELARKIQKNSLTEPIVNDQVQIDSYYNASSELSGDLYGYYQIDEHRYGIIILDVMGHGISSALITMSLHPLFQRQITQGLSPVKVMKELDRHLHSLFQNDEEARHYCTAIYLEIDIARQRIDYVNAGHPPALWQDDSGTQHLLHATSPPIGMFEDLEFQSSSLSYTEDGRLLLYTDGVMDPTASCYLFDLLKDHPDSPIADLKEKILTSLQHQKEAHHKSDDECFILVDVK</sequence>
<evidence type="ECO:0000256" key="1">
    <source>
        <dbReference type="ARBA" id="ARBA00022801"/>
    </source>
</evidence>
<dbReference type="Pfam" id="PF13426">
    <property type="entry name" value="PAS_9"/>
    <property type="match status" value="1"/>
</dbReference>
<feature type="coiled-coil region" evidence="2">
    <location>
        <begin position="112"/>
        <end position="167"/>
    </location>
</feature>
<dbReference type="Pfam" id="PF07228">
    <property type="entry name" value="SpoIIE"/>
    <property type="match status" value="1"/>
</dbReference>
<name>A0A6M3ZJH2_BACSU</name>
<dbReference type="InterPro" id="IPR036457">
    <property type="entry name" value="PPM-type-like_dom_sf"/>
</dbReference>
<feature type="domain" description="PPM-type phosphatase" evidence="4">
    <location>
        <begin position="191"/>
        <end position="402"/>
    </location>
</feature>
<evidence type="ECO:0000259" key="3">
    <source>
        <dbReference type="PROSITE" id="PS50112"/>
    </source>
</evidence>
<dbReference type="RefSeq" id="WP_003228290.1">
    <property type="nucleotide sequence ID" value="NC_000964.3"/>
</dbReference>
<dbReference type="EMBL" id="CP052842">
    <property type="protein sequence ID" value="QJP90110.1"/>
    <property type="molecule type" value="Genomic_DNA"/>
</dbReference>
<keyword evidence="1" id="KW-0378">Hydrolase</keyword>
<evidence type="ECO:0000256" key="2">
    <source>
        <dbReference type="SAM" id="Coils"/>
    </source>
</evidence>
<organism evidence="5">
    <name type="scientific">Bacillus subtilis (strain 168)</name>
    <dbReference type="NCBI Taxonomy" id="224308"/>
    <lineage>
        <taxon>Bacteria</taxon>
        <taxon>Bacillati</taxon>
        <taxon>Bacillota</taxon>
        <taxon>Bacilli</taxon>
        <taxon>Bacillales</taxon>
        <taxon>Bacillaceae</taxon>
        <taxon>Bacillus</taxon>
    </lineage>
</organism>
<evidence type="ECO:0000259" key="4">
    <source>
        <dbReference type="PROSITE" id="PS51746"/>
    </source>
</evidence>
<dbReference type="PROSITE" id="PS50112">
    <property type="entry name" value="PAS"/>
    <property type="match status" value="1"/>
</dbReference>
<dbReference type="RefSeq" id="NP_391291.1">
    <property type="nucleotide sequence ID" value="NC_000964.3"/>
</dbReference>
<gene>
    <name evidence="5" type="primary">rsbP</name>
    <name evidence="5" type="ORF">HIR78_19690</name>
</gene>
<dbReference type="Gene3D" id="3.60.40.10">
    <property type="entry name" value="PPM-type phosphatase domain"/>
    <property type="match status" value="1"/>
</dbReference>
<dbReference type="NCBIfam" id="TIGR00229">
    <property type="entry name" value="sensory_box"/>
    <property type="match status" value="1"/>
</dbReference>
<evidence type="ECO:0000313" key="5">
    <source>
        <dbReference type="EMBL" id="QJP90110.1"/>
    </source>
</evidence>
<dbReference type="FunFam" id="3.60.40.10:FF:000151">
    <property type="entry name" value="Phosphoserine phosphatase RsbP"/>
    <property type="match status" value="1"/>
</dbReference>
<dbReference type="GeneID" id="936673"/>
<keyword evidence="2" id="KW-0175">Coiled coil</keyword>
<dbReference type="GO" id="GO:0016787">
    <property type="term" value="F:hydrolase activity"/>
    <property type="evidence" value="ECO:0007669"/>
    <property type="project" value="UniProtKB-KW"/>
</dbReference>
<dbReference type="SUPFAM" id="SSF81606">
    <property type="entry name" value="PP2C-like"/>
    <property type="match status" value="1"/>
</dbReference>
<dbReference type="InterPro" id="IPR052016">
    <property type="entry name" value="Bact_Sigma-Reg"/>
</dbReference>
<dbReference type="AlphaFoldDB" id="A0A6M3ZJH2"/>
<proteinExistence type="predicted"/>
<dbReference type="SMR" id="A0A6M3ZJH2"/>
<feature type="domain" description="PAS" evidence="3">
    <location>
        <begin position="1"/>
        <end position="42"/>
    </location>
</feature>
<dbReference type="OrthoDB" id="9763484at2"/>
<dbReference type="PANTHER" id="PTHR43156">
    <property type="entry name" value="STAGE II SPORULATION PROTEIN E-RELATED"/>
    <property type="match status" value="1"/>
</dbReference>
<dbReference type="PROSITE" id="PS51746">
    <property type="entry name" value="PPM_2"/>
    <property type="match status" value="1"/>
</dbReference>
<dbReference type="InterPro" id="IPR000014">
    <property type="entry name" value="PAS"/>
</dbReference>
<dbReference type="SUPFAM" id="SSF55785">
    <property type="entry name" value="PYP-like sensor domain (PAS domain)"/>
    <property type="match status" value="1"/>
</dbReference>
<accession>A0A6M3ZJH2</accession>
<dbReference type="InterPro" id="IPR035965">
    <property type="entry name" value="PAS-like_dom_sf"/>
</dbReference>
<dbReference type="KEGG" id="bsu:BSU34110"/>
<dbReference type="SMART" id="SM00331">
    <property type="entry name" value="PP2C_SIG"/>
    <property type="match status" value="1"/>
</dbReference>
<dbReference type="InterPro" id="IPR001932">
    <property type="entry name" value="PPM-type_phosphatase-like_dom"/>
</dbReference>
<dbReference type="CDD" id="cd00130">
    <property type="entry name" value="PAS"/>
    <property type="match status" value="1"/>
</dbReference>
<dbReference type="PANTHER" id="PTHR43156:SF14">
    <property type="entry name" value="PHOSPHOSERINE PHOSPHATASE RSBP"/>
    <property type="match status" value="1"/>
</dbReference>